<dbReference type="OrthoDB" id="2393943at2759"/>
<dbReference type="Proteomes" id="UP000789759">
    <property type="component" value="Unassembled WGS sequence"/>
</dbReference>
<feature type="chain" id="PRO_5040278492" evidence="2">
    <location>
        <begin position="23"/>
        <end position="300"/>
    </location>
</feature>
<sequence>MHLKNQFILVVITIFMVSFLDATDNLNYFTRDDEEKPCPRVMLTATSESDIKGQLTFYQDSDGDIWLAGIYQYGFQDPKNWVYDWTIRNGCGDILSNLTDYIDMEFVKDSGCNGYSSNDSKEDFNKRNGYLNYFNRRNGHNQPEKCEIGPWGTKPIIIQIDELTWDCNKKGLKYQKCDDKDIYKDQVINYDDDKLPKRLDDQGPPTGLYLIIDGETKSGKRANSQSVAAININDHDEGTPNPEPKPSPPPSPEPIPQPTPPPQPNPQPTPPPPTPTTLETTKVTITVTVTSTQPGHTKRG</sequence>
<protein>
    <submittedName>
        <fullName evidence="3">3277_t:CDS:1</fullName>
    </submittedName>
</protein>
<evidence type="ECO:0000313" key="3">
    <source>
        <dbReference type="EMBL" id="CAG8624899.1"/>
    </source>
</evidence>
<accession>A0A9N9D3I1</accession>
<keyword evidence="4" id="KW-1185">Reference proteome</keyword>
<dbReference type="EMBL" id="CAJVQA010005634">
    <property type="protein sequence ID" value="CAG8624899.1"/>
    <property type="molecule type" value="Genomic_DNA"/>
</dbReference>
<evidence type="ECO:0000313" key="4">
    <source>
        <dbReference type="Proteomes" id="UP000789759"/>
    </source>
</evidence>
<evidence type="ECO:0000256" key="1">
    <source>
        <dbReference type="SAM" id="MobiDB-lite"/>
    </source>
</evidence>
<feature type="compositionally biased region" description="Pro residues" evidence="1">
    <location>
        <begin position="241"/>
        <end position="275"/>
    </location>
</feature>
<evidence type="ECO:0000256" key="2">
    <source>
        <dbReference type="SAM" id="SignalP"/>
    </source>
</evidence>
<reference evidence="3" key="1">
    <citation type="submission" date="2021-06" db="EMBL/GenBank/DDBJ databases">
        <authorList>
            <person name="Kallberg Y."/>
            <person name="Tangrot J."/>
            <person name="Rosling A."/>
        </authorList>
    </citation>
    <scope>NUCLEOTIDE SEQUENCE</scope>
    <source>
        <strain evidence="3">FL966</strain>
    </source>
</reference>
<gene>
    <name evidence="3" type="ORF">CPELLU_LOCUS8107</name>
</gene>
<keyword evidence="2" id="KW-0732">Signal</keyword>
<feature type="signal peptide" evidence="2">
    <location>
        <begin position="1"/>
        <end position="22"/>
    </location>
</feature>
<proteinExistence type="predicted"/>
<feature type="region of interest" description="Disordered" evidence="1">
    <location>
        <begin position="232"/>
        <end position="281"/>
    </location>
</feature>
<comment type="caution">
    <text evidence="3">The sequence shown here is derived from an EMBL/GenBank/DDBJ whole genome shotgun (WGS) entry which is preliminary data.</text>
</comment>
<dbReference type="AlphaFoldDB" id="A0A9N9D3I1"/>
<organism evidence="3 4">
    <name type="scientific">Cetraspora pellucida</name>
    <dbReference type="NCBI Taxonomy" id="1433469"/>
    <lineage>
        <taxon>Eukaryota</taxon>
        <taxon>Fungi</taxon>
        <taxon>Fungi incertae sedis</taxon>
        <taxon>Mucoromycota</taxon>
        <taxon>Glomeromycotina</taxon>
        <taxon>Glomeromycetes</taxon>
        <taxon>Diversisporales</taxon>
        <taxon>Gigasporaceae</taxon>
        <taxon>Cetraspora</taxon>
    </lineage>
</organism>
<name>A0A9N9D3I1_9GLOM</name>